<dbReference type="AlphaFoldDB" id="A0A2G8RLN9"/>
<accession>A0A2G8RLN9</accession>
<reference evidence="3 4" key="1">
    <citation type="journal article" date="2015" name="Sci. Rep.">
        <title>Chromosome-level genome map provides insights into diverse defense mechanisms in the medicinal fungus Ganoderma sinense.</title>
        <authorList>
            <person name="Zhu Y."/>
            <person name="Xu J."/>
            <person name="Sun C."/>
            <person name="Zhou S."/>
            <person name="Xu H."/>
            <person name="Nelson D.R."/>
            <person name="Qian J."/>
            <person name="Song J."/>
            <person name="Luo H."/>
            <person name="Xiang L."/>
            <person name="Li Y."/>
            <person name="Xu Z."/>
            <person name="Ji A."/>
            <person name="Wang L."/>
            <person name="Lu S."/>
            <person name="Hayward A."/>
            <person name="Sun W."/>
            <person name="Li X."/>
            <person name="Schwartz D.C."/>
            <person name="Wang Y."/>
            <person name="Chen S."/>
        </authorList>
    </citation>
    <scope>NUCLEOTIDE SEQUENCE [LARGE SCALE GENOMIC DNA]</scope>
    <source>
        <strain evidence="3 4">ZZ0214-1</strain>
    </source>
</reference>
<evidence type="ECO:0000313" key="3">
    <source>
        <dbReference type="EMBL" id="PIL22431.1"/>
    </source>
</evidence>
<feature type="region of interest" description="Disordered" evidence="1">
    <location>
        <begin position="82"/>
        <end position="104"/>
    </location>
</feature>
<feature type="compositionally biased region" description="Polar residues" evidence="1">
    <location>
        <begin position="82"/>
        <end position="92"/>
    </location>
</feature>
<evidence type="ECO:0000256" key="1">
    <source>
        <dbReference type="SAM" id="MobiDB-lite"/>
    </source>
</evidence>
<proteinExistence type="predicted"/>
<organism evidence="3 4">
    <name type="scientific">Ganoderma sinense ZZ0214-1</name>
    <dbReference type="NCBI Taxonomy" id="1077348"/>
    <lineage>
        <taxon>Eukaryota</taxon>
        <taxon>Fungi</taxon>
        <taxon>Dikarya</taxon>
        <taxon>Basidiomycota</taxon>
        <taxon>Agaricomycotina</taxon>
        <taxon>Agaricomycetes</taxon>
        <taxon>Polyporales</taxon>
        <taxon>Polyporaceae</taxon>
        <taxon>Ganoderma</taxon>
    </lineage>
</organism>
<dbReference type="PROSITE" id="PS50097">
    <property type="entry name" value="BTB"/>
    <property type="match status" value="1"/>
</dbReference>
<evidence type="ECO:0000313" key="4">
    <source>
        <dbReference type="Proteomes" id="UP000230002"/>
    </source>
</evidence>
<dbReference type="EMBL" id="AYKW01000069">
    <property type="protein sequence ID" value="PIL22431.1"/>
    <property type="molecule type" value="Genomic_DNA"/>
</dbReference>
<name>A0A2G8RLN9_9APHY</name>
<dbReference type="InterPro" id="IPR000210">
    <property type="entry name" value="BTB/POZ_dom"/>
</dbReference>
<evidence type="ECO:0000259" key="2">
    <source>
        <dbReference type="PROSITE" id="PS50097"/>
    </source>
</evidence>
<comment type="caution">
    <text evidence="3">The sequence shown here is derived from an EMBL/GenBank/DDBJ whole genome shotgun (WGS) entry which is preliminary data.</text>
</comment>
<feature type="domain" description="BTB" evidence="2">
    <location>
        <begin position="46"/>
        <end position="129"/>
    </location>
</feature>
<protein>
    <recommendedName>
        <fullName evidence="2">BTB domain-containing protein</fullName>
    </recommendedName>
</protein>
<dbReference type="SUPFAM" id="SSF54695">
    <property type="entry name" value="POZ domain"/>
    <property type="match status" value="1"/>
</dbReference>
<dbReference type="OrthoDB" id="3238373at2759"/>
<sequence length="410" mass="45702">MNQYDQPTLPPDSPLMTMTNSFLNEDMLLLSMPGPSRDPTYYIHDGNSVLLVENTLFKVHRSVLTKDKSAFETMFQLSGETDSARSDSSMTVAQEGESDDNPIRLQGDTADEFRALLWALYSLPHELTIAMTAEADCTQLANLVRITHKYQFRNIMTWTLSALHHYYSRPGAFDDILTTLPSSNAPTPLTTTHHPPMVTAGGLPAASSSHPPTLMQLTELAALCERADLLECTLVRWKRLIGEGRDLVLAVTIGERFNLRPALGLAYHALMLRGKSAWDAERALTRAQRVRLLAGYYALSKLWDVLPAQAPPLTHGARCTSQQRCAKAWGALWRTVLETGTQVMPGLAREDVLGKIMLAESMMKALVEREIPSQGFLDGMPHCRENAMVATTMRMREIKESLADYFSDDF</sequence>
<dbReference type="CDD" id="cd18186">
    <property type="entry name" value="BTB_POZ_ZBTB_KLHL-like"/>
    <property type="match status" value="1"/>
</dbReference>
<dbReference type="Gene3D" id="3.30.710.10">
    <property type="entry name" value="Potassium Channel Kv1.1, Chain A"/>
    <property type="match status" value="1"/>
</dbReference>
<gene>
    <name evidence="3" type="ORF">GSI_15119</name>
</gene>
<keyword evidence="4" id="KW-1185">Reference proteome</keyword>
<dbReference type="InterPro" id="IPR011333">
    <property type="entry name" value="SKP1/BTB/POZ_sf"/>
</dbReference>
<dbReference type="Proteomes" id="UP000230002">
    <property type="component" value="Unassembled WGS sequence"/>
</dbReference>